<keyword evidence="4" id="KW-1185">Reference proteome</keyword>
<sequence length="94" mass="10786">RRTLRTCSDLRWARRASHPRTRTGRSRLPTHARMRSRDTRTGGRTGVLSMARGGYKDGATASFFICLGDAPHLDMEYGIFGWVLYERRAGFHRC</sequence>
<evidence type="ECO:0000259" key="2">
    <source>
        <dbReference type="Pfam" id="PF00160"/>
    </source>
</evidence>
<name>A0A2J7ZM44_9CHLO</name>
<feature type="non-terminal residue" evidence="3">
    <location>
        <position position="1"/>
    </location>
</feature>
<reference evidence="3 4" key="1">
    <citation type="journal article" date="2017" name="Mol. Biol. Evol.">
        <title>The 4-celled Tetrabaena socialis nuclear genome reveals the essential components for genetic control of cell number at the origin of multicellularity in the volvocine lineage.</title>
        <authorList>
            <person name="Featherston J."/>
            <person name="Arakaki Y."/>
            <person name="Hanschen E.R."/>
            <person name="Ferris P.J."/>
            <person name="Michod R.E."/>
            <person name="Olson B.J.S.C."/>
            <person name="Nozaki H."/>
            <person name="Durand P.M."/>
        </authorList>
    </citation>
    <scope>NUCLEOTIDE SEQUENCE [LARGE SCALE GENOMIC DNA]</scope>
    <source>
        <strain evidence="3 4">NIES-571</strain>
    </source>
</reference>
<dbReference type="InterPro" id="IPR029000">
    <property type="entry name" value="Cyclophilin-like_dom_sf"/>
</dbReference>
<evidence type="ECO:0000256" key="1">
    <source>
        <dbReference type="SAM" id="MobiDB-lite"/>
    </source>
</evidence>
<comment type="caution">
    <text evidence="3">The sequence shown here is derived from an EMBL/GenBank/DDBJ whole genome shotgun (WGS) entry which is preliminary data.</text>
</comment>
<feature type="domain" description="PPIase cyclophilin-type" evidence="2">
    <location>
        <begin position="43"/>
        <end position="84"/>
    </location>
</feature>
<dbReference type="InterPro" id="IPR002130">
    <property type="entry name" value="Cyclophilin-type_PPIase_dom"/>
</dbReference>
<dbReference type="SUPFAM" id="SSF50891">
    <property type="entry name" value="Cyclophilin-like"/>
    <property type="match status" value="1"/>
</dbReference>
<dbReference type="Gene3D" id="2.40.100.10">
    <property type="entry name" value="Cyclophilin-like"/>
    <property type="match status" value="1"/>
</dbReference>
<feature type="compositionally biased region" description="Basic residues" evidence="1">
    <location>
        <begin position="16"/>
        <end position="34"/>
    </location>
</feature>
<organism evidence="3 4">
    <name type="scientific">Tetrabaena socialis</name>
    <dbReference type="NCBI Taxonomy" id="47790"/>
    <lineage>
        <taxon>Eukaryota</taxon>
        <taxon>Viridiplantae</taxon>
        <taxon>Chlorophyta</taxon>
        <taxon>core chlorophytes</taxon>
        <taxon>Chlorophyceae</taxon>
        <taxon>CS clade</taxon>
        <taxon>Chlamydomonadales</taxon>
        <taxon>Tetrabaenaceae</taxon>
        <taxon>Tetrabaena</taxon>
    </lineage>
</organism>
<dbReference type="Proteomes" id="UP000236333">
    <property type="component" value="Unassembled WGS sequence"/>
</dbReference>
<dbReference type="OrthoDB" id="408413at2759"/>
<dbReference type="AlphaFoldDB" id="A0A2J7ZM44"/>
<proteinExistence type="predicted"/>
<dbReference type="EMBL" id="PGGS01000930">
    <property type="protein sequence ID" value="PNH01334.1"/>
    <property type="molecule type" value="Genomic_DNA"/>
</dbReference>
<accession>A0A2J7ZM44</accession>
<protein>
    <recommendedName>
        <fullName evidence="2">PPIase cyclophilin-type domain-containing protein</fullName>
    </recommendedName>
</protein>
<evidence type="ECO:0000313" key="3">
    <source>
        <dbReference type="EMBL" id="PNH01334.1"/>
    </source>
</evidence>
<gene>
    <name evidence="3" type="ORF">TSOC_012788</name>
</gene>
<dbReference type="Pfam" id="PF00160">
    <property type="entry name" value="Pro_isomerase"/>
    <property type="match status" value="1"/>
</dbReference>
<dbReference type="GO" id="GO:0003755">
    <property type="term" value="F:peptidyl-prolyl cis-trans isomerase activity"/>
    <property type="evidence" value="ECO:0007669"/>
    <property type="project" value="InterPro"/>
</dbReference>
<feature type="region of interest" description="Disordered" evidence="1">
    <location>
        <begin position="16"/>
        <end position="47"/>
    </location>
</feature>
<evidence type="ECO:0000313" key="4">
    <source>
        <dbReference type="Proteomes" id="UP000236333"/>
    </source>
</evidence>